<evidence type="ECO:0000256" key="1">
    <source>
        <dbReference type="SAM" id="Phobius"/>
    </source>
</evidence>
<keyword evidence="1" id="KW-0812">Transmembrane</keyword>
<keyword evidence="2" id="KW-1185">Reference proteome</keyword>
<dbReference type="AlphaFoldDB" id="A0A915E8G9"/>
<evidence type="ECO:0000313" key="2">
    <source>
        <dbReference type="Proteomes" id="UP000887574"/>
    </source>
</evidence>
<dbReference type="WBParaSite" id="jg3968">
    <property type="protein sequence ID" value="jg3968"/>
    <property type="gene ID" value="jg3968"/>
</dbReference>
<keyword evidence="1" id="KW-1133">Transmembrane helix</keyword>
<dbReference type="WBParaSite" id="jg3967">
    <property type="protein sequence ID" value="jg3967"/>
    <property type="gene ID" value="jg3967"/>
</dbReference>
<keyword evidence="1" id="KW-0472">Membrane</keyword>
<protein>
    <submittedName>
        <fullName evidence="3 4">G-protein coupled receptors family 1 profile domain-containing protein</fullName>
    </submittedName>
</protein>
<feature type="transmembrane region" description="Helical" evidence="1">
    <location>
        <begin position="245"/>
        <end position="267"/>
    </location>
</feature>
<feature type="transmembrane region" description="Helical" evidence="1">
    <location>
        <begin position="48"/>
        <end position="67"/>
    </location>
</feature>
<accession>A0A915E8G9</accession>
<feature type="transmembrane region" description="Helical" evidence="1">
    <location>
        <begin position="129"/>
        <end position="151"/>
    </location>
</feature>
<proteinExistence type="predicted"/>
<feature type="transmembrane region" description="Helical" evidence="1">
    <location>
        <begin position="179"/>
        <end position="200"/>
    </location>
</feature>
<feature type="transmembrane region" description="Helical" evidence="1">
    <location>
        <begin position="12"/>
        <end position="36"/>
    </location>
</feature>
<dbReference type="Proteomes" id="UP000887574">
    <property type="component" value="Unplaced"/>
</dbReference>
<organism evidence="2 3">
    <name type="scientific">Ditylenchus dipsaci</name>
    <dbReference type="NCBI Taxonomy" id="166011"/>
    <lineage>
        <taxon>Eukaryota</taxon>
        <taxon>Metazoa</taxon>
        <taxon>Ecdysozoa</taxon>
        <taxon>Nematoda</taxon>
        <taxon>Chromadorea</taxon>
        <taxon>Rhabditida</taxon>
        <taxon>Tylenchina</taxon>
        <taxon>Tylenchomorpha</taxon>
        <taxon>Sphaerularioidea</taxon>
        <taxon>Anguinidae</taxon>
        <taxon>Anguininae</taxon>
        <taxon>Ditylenchus</taxon>
    </lineage>
</organism>
<evidence type="ECO:0000313" key="3">
    <source>
        <dbReference type="WBParaSite" id="jg3967"/>
    </source>
</evidence>
<feature type="transmembrane region" description="Helical" evidence="1">
    <location>
        <begin position="87"/>
        <end position="108"/>
    </location>
</feature>
<name>A0A915E8G9_9BILA</name>
<sequence>MAEYLAYLNLVYSVAIIFCQLVVLTTMSRILIVHYVWPSRLTSKGMSVTIIIYLAINIFDCLVSVPFQTYLLVSFQADKTSFDIYLLYWLGFWSQNCLIAGPVAIFCLTLERYLAVTLSLRYDRKFKCLVIWLQMTMLFVIYSLSCFTYLLELPLDLAKVSQCGIFSCLLTKYRNLPQLGTKVIFGLLNISLSVLFFRNIRKNMLNIKNRAVWITLVLEVCLNSLPTFIGFSFNAVTGTSFAIYAGQYAIFLSNLDSALCGIFYTFILMPSEKRVEVPVTSLAHNRKNNLSTYN</sequence>
<feature type="transmembrane region" description="Helical" evidence="1">
    <location>
        <begin position="212"/>
        <end position="233"/>
    </location>
</feature>
<reference evidence="3 4" key="1">
    <citation type="submission" date="2022-11" db="UniProtKB">
        <authorList>
            <consortium name="WormBaseParasite"/>
        </authorList>
    </citation>
    <scope>IDENTIFICATION</scope>
</reference>
<evidence type="ECO:0000313" key="4">
    <source>
        <dbReference type="WBParaSite" id="jg3968"/>
    </source>
</evidence>